<dbReference type="RefSeq" id="WP_094664744.1">
    <property type="nucleotide sequence ID" value="NZ_MWWV01000014.1"/>
</dbReference>
<gene>
    <name evidence="10" type="ORF">BTIS_1785</name>
</gene>
<dbReference type="Gene3D" id="3.40.50.880">
    <property type="match status" value="1"/>
</dbReference>
<dbReference type="GO" id="GO:0004565">
    <property type="term" value="F:beta-galactosidase activity"/>
    <property type="evidence" value="ECO:0007669"/>
    <property type="project" value="UniProtKB-EC"/>
</dbReference>
<dbReference type="CDD" id="cd03143">
    <property type="entry name" value="A4_beta-galactosidase_middle_domain"/>
    <property type="match status" value="1"/>
</dbReference>
<evidence type="ECO:0000259" key="8">
    <source>
        <dbReference type="Pfam" id="PF02449"/>
    </source>
</evidence>
<evidence type="ECO:0000256" key="5">
    <source>
        <dbReference type="ARBA" id="ARBA00022801"/>
    </source>
</evidence>
<protein>
    <recommendedName>
        <fullName evidence="3">beta-galactosidase</fullName>
        <ecNumber evidence="3">3.2.1.23</ecNumber>
    </recommendedName>
</protein>
<dbReference type="PANTHER" id="PTHR36447:SF2">
    <property type="entry name" value="BETA-GALACTOSIDASE YESZ"/>
    <property type="match status" value="1"/>
</dbReference>
<evidence type="ECO:0000259" key="9">
    <source>
        <dbReference type="Pfam" id="PF08532"/>
    </source>
</evidence>
<evidence type="ECO:0000256" key="1">
    <source>
        <dbReference type="ARBA" id="ARBA00001412"/>
    </source>
</evidence>
<keyword evidence="5" id="KW-0378">Hydrolase</keyword>
<feature type="domain" description="Beta-galactosidase trimerisation" evidence="9">
    <location>
        <begin position="408"/>
        <end position="633"/>
    </location>
</feature>
<evidence type="ECO:0000256" key="3">
    <source>
        <dbReference type="ARBA" id="ARBA00012756"/>
    </source>
</evidence>
<keyword evidence="11" id="KW-1185">Reference proteome</keyword>
<proteinExistence type="inferred from homology"/>
<comment type="similarity">
    <text evidence="2">Belongs to the glycosyl hydrolase 42 family.</text>
</comment>
<evidence type="ECO:0000313" key="10">
    <source>
        <dbReference type="EMBL" id="OZG56681.1"/>
    </source>
</evidence>
<dbReference type="InterPro" id="IPR017853">
    <property type="entry name" value="GH"/>
</dbReference>
<organism evidence="10 11">
    <name type="scientific">Bifidobacterium tissieri</name>
    <dbReference type="NCBI Taxonomy" id="1630162"/>
    <lineage>
        <taxon>Bacteria</taxon>
        <taxon>Bacillati</taxon>
        <taxon>Actinomycetota</taxon>
        <taxon>Actinomycetes</taxon>
        <taxon>Bifidobacteriales</taxon>
        <taxon>Bifidobacteriaceae</taxon>
        <taxon>Bifidobacterium</taxon>
    </lineage>
</organism>
<dbReference type="Pfam" id="PF08532">
    <property type="entry name" value="Glyco_hydro_42M"/>
    <property type="match status" value="1"/>
</dbReference>
<dbReference type="EC" id="3.2.1.23" evidence="3"/>
<dbReference type="Pfam" id="PF02449">
    <property type="entry name" value="Glyco_hydro_42"/>
    <property type="match status" value="1"/>
</dbReference>
<keyword evidence="7" id="KW-0326">Glycosidase</keyword>
<dbReference type="SUPFAM" id="SSF52317">
    <property type="entry name" value="Class I glutamine amidotransferase-like"/>
    <property type="match status" value="1"/>
</dbReference>
<feature type="domain" description="Glycoside hydrolase family 42 N-terminal" evidence="8">
    <location>
        <begin position="33"/>
        <end position="392"/>
    </location>
</feature>
<accession>A0A261FC03</accession>
<dbReference type="Proteomes" id="UP000216444">
    <property type="component" value="Unassembled WGS sequence"/>
</dbReference>
<evidence type="ECO:0000256" key="2">
    <source>
        <dbReference type="ARBA" id="ARBA00005940"/>
    </source>
</evidence>
<dbReference type="InterPro" id="IPR003476">
    <property type="entry name" value="Glyco_hydro_42"/>
</dbReference>
<evidence type="ECO:0000313" key="11">
    <source>
        <dbReference type="Proteomes" id="UP000216444"/>
    </source>
</evidence>
<dbReference type="InterPro" id="IPR013738">
    <property type="entry name" value="Beta_galactosidase_Trimer"/>
</dbReference>
<sequence>MSTTAVDRILFGAAYYDEYMPDLEQSDGLDADARADRDMAMMKAAGINVIRIAESTWSTCEPQPGEFDFSHVDRALDAAHRAGIDVIVGTPTYAVPAWLVHMHPDVLAVTPNGPGSYGARQIMDIVNPAYRFYGERVIRRLIAHVAAHPAVIGYQVDNETKYYDSVSHDMQTLFIKYLRKKFHDDLDELNRRLGLDYWSNRVDSWEDFPDVTGSINQSLRGEFDRFRRDQVARFLAWQADIVREYARDDQFITQNFDYEWRGYSYGVQPAVDHFKAARGVDITGVDIYHPAADELTGKEIAFGGDMARSTKDGANYLVIETEAQGQHGWLPFPGQLRLQAYSHLASGADSVMYWHWHSIHHSYETYWKGLISHDLEPNPTYEEAGVFGREIAADGVGDRLIHLKKRNRVAIMVSNESLSALEWFRIETGFPDGVGINYNDVVRRIYDALFELNVECDFVPVDAGVERLGRYAMVIAPALYCAPQETIDDLRAYVRDGGHAVATMRSFVTDDEVTVWHDRAPHDLTDVFGMSYNQFTRPKGRVGVAFADGMLGEDVAAGGAAVGDAVRAEALIELLKVTPKAGTEVLARYDHYAWKDYAAVTRHAFGDQGGWGEWIGTMLDASTMRAVLREAVVASGIASDAGVAAAMSLAGTVTVRRGENAAGESVTYLLNYSPEPVRVPSPVAGTVLVGGGRVATDGSAVDDPSAGPAVGTALQAGEEIVVGPWNLVVIAG</sequence>
<dbReference type="Gene3D" id="3.20.20.80">
    <property type="entry name" value="Glycosidases"/>
    <property type="match status" value="1"/>
</dbReference>
<dbReference type="PANTHER" id="PTHR36447">
    <property type="entry name" value="BETA-GALACTOSIDASE GANA"/>
    <property type="match status" value="1"/>
</dbReference>
<comment type="caution">
    <text evidence="10">The sequence shown here is derived from an EMBL/GenBank/DDBJ whole genome shotgun (WGS) entry which is preliminary data.</text>
</comment>
<dbReference type="AlphaFoldDB" id="A0A261FC03"/>
<evidence type="ECO:0000256" key="7">
    <source>
        <dbReference type="ARBA" id="ARBA00023295"/>
    </source>
</evidence>
<evidence type="ECO:0000256" key="6">
    <source>
        <dbReference type="ARBA" id="ARBA00022833"/>
    </source>
</evidence>
<name>A0A261FC03_9BIFI</name>
<reference evidence="10 11" key="1">
    <citation type="journal article" date="2017" name="BMC Genomics">
        <title>Comparative genomic and phylogenomic analyses of the Bifidobacteriaceae family.</title>
        <authorList>
            <person name="Lugli G.A."/>
            <person name="Milani C."/>
            <person name="Turroni F."/>
            <person name="Duranti S."/>
            <person name="Mancabelli L."/>
            <person name="Mangifesta M."/>
            <person name="Ferrario C."/>
            <person name="Modesto M."/>
            <person name="Mattarelli P."/>
            <person name="Jiri K."/>
            <person name="van Sinderen D."/>
            <person name="Ventura M."/>
        </authorList>
    </citation>
    <scope>NUCLEOTIDE SEQUENCE [LARGE SCALE GENOMIC DNA]</scope>
    <source>
        <strain evidence="10 11">DSM 100201</strain>
    </source>
</reference>
<dbReference type="GO" id="GO:0005975">
    <property type="term" value="P:carbohydrate metabolic process"/>
    <property type="evidence" value="ECO:0007669"/>
    <property type="project" value="InterPro"/>
</dbReference>
<dbReference type="InterPro" id="IPR013529">
    <property type="entry name" value="Glyco_hydro_42_N"/>
</dbReference>
<comment type="catalytic activity">
    <reaction evidence="1">
        <text>Hydrolysis of terminal non-reducing beta-D-galactose residues in beta-D-galactosides.</text>
        <dbReference type="EC" id="3.2.1.23"/>
    </reaction>
</comment>
<dbReference type="EMBL" id="MWWV01000014">
    <property type="protein sequence ID" value="OZG56681.1"/>
    <property type="molecule type" value="Genomic_DNA"/>
</dbReference>
<dbReference type="InterPro" id="IPR029062">
    <property type="entry name" value="Class_I_gatase-like"/>
</dbReference>
<keyword evidence="4" id="KW-0479">Metal-binding</keyword>
<evidence type="ECO:0000256" key="4">
    <source>
        <dbReference type="ARBA" id="ARBA00022723"/>
    </source>
</evidence>
<dbReference type="SUPFAM" id="SSF51445">
    <property type="entry name" value="(Trans)glycosidases"/>
    <property type="match status" value="1"/>
</dbReference>
<keyword evidence="6" id="KW-0862">Zinc</keyword>
<dbReference type="GO" id="GO:0009341">
    <property type="term" value="C:beta-galactosidase complex"/>
    <property type="evidence" value="ECO:0007669"/>
    <property type="project" value="InterPro"/>
</dbReference>
<dbReference type="GO" id="GO:0046872">
    <property type="term" value="F:metal ion binding"/>
    <property type="evidence" value="ECO:0007669"/>
    <property type="project" value="UniProtKB-KW"/>
</dbReference>